<evidence type="ECO:0000313" key="2">
    <source>
        <dbReference type="Proteomes" id="UP001153148"/>
    </source>
</evidence>
<organism evidence="1 2">
    <name type="scientific">Timema podura</name>
    <name type="common">Walking stick</name>
    <dbReference type="NCBI Taxonomy" id="61482"/>
    <lineage>
        <taxon>Eukaryota</taxon>
        <taxon>Metazoa</taxon>
        <taxon>Ecdysozoa</taxon>
        <taxon>Arthropoda</taxon>
        <taxon>Hexapoda</taxon>
        <taxon>Insecta</taxon>
        <taxon>Pterygota</taxon>
        <taxon>Neoptera</taxon>
        <taxon>Polyneoptera</taxon>
        <taxon>Phasmatodea</taxon>
        <taxon>Timematodea</taxon>
        <taxon>Timematoidea</taxon>
        <taxon>Timematidae</taxon>
        <taxon>Timema</taxon>
    </lineage>
</organism>
<gene>
    <name evidence="1" type="ORF">TPAB3V08_LOCUS5638</name>
</gene>
<accession>A0ABN7NS64</accession>
<proteinExistence type="predicted"/>
<evidence type="ECO:0000313" key="1">
    <source>
        <dbReference type="EMBL" id="CAG2058669.1"/>
    </source>
</evidence>
<comment type="caution">
    <text evidence="1">The sequence shown here is derived from an EMBL/GenBank/DDBJ whole genome shotgun (WGS) entry which is preliminary data.</text>
</comment>
<keyword evidence="2" id="KW-1185">Reference proteome</keyword>
<name>A0ABN7NS64_TIMPD</name>
<dbReference type="Proteomes" id="UP001153148">
    <property type="component" value="Unassembled WGS sequence"/>
</dbReference>
<sequence length="277" mass="31195">MCFFWTKVIDEHTRAKEKKKTIDKRRLDFDVTILSMKDTVIEAAERRNDDWAKLVKHRLATVSDLVAADGRYYHDCYIDFGLHPTLTGGKRERPGSDYVAEAMEDIYSYLENDNDCQHSLTDVMSVMSGLVTGQFPEENYIIEINGRSISLALFSLVPRTKRLEAGRYTWNTTHFILRNGGVFLNDSSLSGEDDTQQLEPIIGTAERRKFDPLATVAVVTLQLSAAVNIRLISLGHLNPAQLDDLKELVDAAGTPCQLGRNLETECPFCAVVDFSQE</sequence>
<dbReference type="EMBL" id="CAJPIN010007734">
    <property type="protein sequence ID" value="CAG2058669.1"/>
    <property type="molecule type" value="Genomic_DNA"/>
</dbReference>
<reference evidence="1" key="1">
    <citation type="submission" date="2021-03" db="EMBL/GenBank/DDBJ databases">
        <authorList>
            <person name="Tran Van P."/>
        </authorList>
    </citation>
    <scope>NUCLEOTIDE SEQUENCE</scope>
</reference>
<protein>
    <submittedName>
        <fullName evidence="1">Uncharacterized protein</fullName>
    </submittedName>
</protein>